<sequence>MEWHRNGLGRRCYRQKTVASAHSFLGSASLRDRSSSRSTAPHMEAAGSRSRASEATSMTRRRQFVEGGHAFFGLL</sequence>
<keyword evidence="3" id="KW-1185">Reference proteome</keyword>
<accession>A0A8S1HSQ9</accession>
<evidence type="ECO:0000313" key="2">
    <source>
        <dbReference type="EMBL" id="CAD6198843.1"/>
    </source>
</evidence>
<evidence type="ECO:0000256" key="1">
    <source>
        <dbReference type="SAM" id="MobiDB-lite"/>
    </source>
</evidence>
<comment type="caution">
    <text evidence="2">The sequence shown here is derived from an EMBL/GenBank/DDBJ whole genome shotgun (WGS) entry which is preliminary data.</text>
</comment>
<reference evidence="2" key="1">
    <citation type="submission" date="2020-10" db="EMBL/GenBank/DDBJ databases">
        <authorList>
            <person name="Kikuchi T."/>
        </authorList>
    </citation>
    <scope>NUCLEOTIDE SEQUENCE</scope>
    <source>
        <strain evidence="2">NKZ352</strain>
    </source>
</reference>
<dbReference type="Proteomes" id="UP000835052">
    <property type="component" value="Unassembled WGS sequence"/>
</dbReference>
<proteinExistence type="predicted"/>
<organism evidence="2 3">
    <name type="scientific">Caenorhabditis auriculariae</name>
    <dbReference type="NCBI Taxonomy" id="2777116"/>
    <lineage>
        <taxon>Eukaryota</taxon>
        <taxon>Metazoa</taxon>
        <taxon>Ecdysozoa</taxon>
        <taxon>Nematoda</taxon>
        <taxon>Chromadorea</taxon>
        <taxon>Rhabditida</taxon>
        <taxon>Rhabditina</taxon>
        <taxon>Rhabditomorpha</taxon>
        <taxon>Rhabditoidea</taxon>
        <taxon>Rhabditidae</taxon>
        <taxon>Peloderinae</taxon>
        <taxon>Caenorhabditis</taxon>
    </lineage>
</organism>
<evidence type="ECO:0000313" key="3">
    <source>
        <dbReference type="Proteomes" id="UP000835052"/>
    </source>
</evidence>
<gene>
    <name evidence="2" type="ORF">CAUJ_LOCUS14748</name>
</gene>
<dbReference type="EMBL" id="CAJGYM010000140">
    <property type="protein sequence ID" value="CAD6198843.1"/>
    <property type="molecule type" value="Genomic_DNA"/>
</dbReference>
<feature type="region of interest" description="Disordered" evidence="1">
    <location>
        <begin position="24"/>
        <end position="60"/>
    </location>
</feature>
<name>A0A8S1HSQ9_9PELO</name>
<protein>
    <submittedName>
        <fullName evidence="2">Uncharacterized protein</fullName>
    </submittedName>
</protein>
<feature type="compositionally biased region" description="Low complexity" evidence="1">
    <location>
        <begin position="44"/>
        <end position="57"/>
    </location>
</feature>
<dbReference type="AlphaFoldDB" id="A0A8S1HSQ9"/>